<sequence>MEEFDGDLEPVTQLNQGLHQEIPNLRALVLNASPSFAEETENQNLDHKDYFCGEETLPVYEAVYAEDGEIIRKIAVKTEKPPQVEIHTWTIRKGVLSHFEREKLPKTEFNELPNFKQITRTTLSQWKIFSEGEAQISHMCRSRVCRTELEDLVKVLYLEKSEKDHC</sequence>
<proteinExistence type="predicted"/>
<protein>
    <submittedName>
        <fullName evidence="1">Chordin-like protein 1</fullName>
    </submittedName>
</protein>
<reference evidence="1" key="1">
    <citation type="submission" date="2021-08" db="EMBL/GenBank/DDBJ databases">
        <title>The first chromosome-level gecko genome reveals the dynamic sex chromosomes of Neotropical dwarf geckos (Sphaerodactylidae: Sphaerodactylus).</title>
        <authorList>
            <person name="Pinto B.J."/>
            <person name="Keating S.E."/>
            <person name="Gamble T."/>
        </authorList>
    </citation>
    <scope>NUCLEOTIDE SEQUENCE</scope>
    <source>
        <strain evidence="1">TG3544</strain>
    </source>
</reference>
<keyword evidence="2" id="KW-1185">Reference proteome</keyword>
<gene>
    <name evidence="1" type="primary">CHRDL1</name>
    <name evidence="1" type="ORF">K3G42_002739</name>
</gene>
<organism evidence="1 2">
    <name type="scientific">Sphaerodactylus townsendi</name>
    <dbReference type="NCBI Taxonomy" id="933632"/>
    <lineage>
        <taxon>Eukaryota</taxon>
        <taxon>Metazoa</taxon>
        <taxon>Chordata</taxon>
        <taxon>Craniata</taxon>
        <taxon>Vertebrata</taxon>
        <taxon>Euteleostomi</taxon>
        <taxon>Lepidosauria</taxon>
        <taxon>Squamata</taxon>
        <taxon>Bifurcata</taxon>
        <taxon>Gekkota</taxon>
        <taxon>Sphaerodactylidae</taxon>
        <taxon>Sphaerodactylus</taxon>
    </lineage>
</organism>
<dbReference type="Proteomes" id="UP000827872">
    <property type="component" value="Linkage Group LG13"/>
</dbReference>
<evidence type="ECO:0000313" key="2">
    <source>
        <dbReference type="Proteomes" id="UP000827872"/>
    </source>
</evidence>
<dbReference type="EMBL" id="CM037626">
    <property type="protein sequence ID" value="KAH8011599.1"/>
    <property type="molecule type" value="Genomic_DNA"/>
</dbReference>
<evidence type="ECO:0000313" key="1">
    <source>
        <dbReference type="EMBL" id="KAH8011599.1"/>
    </source>
</evidence>
<comment type="caution">
    <text evidence="1">The sequence shown here is derived from an EMBL/GenBank/DDBJ whole genome shotgun (WGS) entry which is preliminary data.</text>
</comment>
<accession>A0ACB8FWU0</accession>
<name>A0ACB8FWU0_9SAUR</name>